<gene>
    <name evidence="1" type="ORF">FJAP1339_LOCUS1838</name>
</gene>
<sequence>MGGLAVVPAFRRPSSTCYNKGHLEEGVVLITYHASVDGTAGLLINKPTNFCLKDIIEPTGMEPFAHNPVFFGGCDGENGDVGFMHSHSNINGSREILPGLYIGGDIFEAVNLVHSGQACPEDFTFFLQQIVWKPGQLSRHAKQGDWHLAACSQELVERGPKMHATLWREIMRLLGGKYSLVARELYKELC</sequence>
<dbReference type="Gene3D" id="3.40.1740.10">
    <property type="entry name" value="VC0467-like"/>
    <property type="match status" value="1"/>
</dbReference>
<dbReference type="AlphaFoldDB" id="A0A7S2UVX3"/>
<evidence type="ECO:0000313" key="1">
    <source>
        <dbReference type="EMBL" id="CAD9859319.1"/>
    </source>
</evidence>
<dbReference type="PANTHER" id="PTHR31984:SF17">
    <property type="entry name" value="TRANSCRIPTIONAL REGULATOR"/>
    <property type="match status" value="1"/>
</dbReference>
<accession>A0A7S2UVX3</accession>
<dbReference type="PANTHER" id="PTHR31984">
    <property type="entry name" value="TRANSPORTER, PUTATIVE (DUF179)-RELATED"/>
    <property type="match status" value="1"/>
</dbReference>
<dbReference type="Pfam" id="PF02622">
    <property type="entry name" value="DUF179"/>
    <property type="match status" value="1"/>
</dbReference>
<proteinExistence type="predicted"/>
<dbReference type="SUPFAM" id="SSF143456">
    <property type="entry name" value="VC0467-like"/>
    <property type="match status" value="1"/>
</dbReference>
<reference evidence="1" key="1">
    <citation type="submission" date="2021-01" db="EMBL/GenBank/DDBJ databases">
        <authorList>
            <person name="Corre E."/>
            <person name="Pelletier E."/>
            <person name="Niang G."/>
            <person name="Scheremetjew M."/>
            <person name="Finn R."/>
            <person name="Kale V."/>
            <person name="Holt S."/>
            <person name="Cochrane G."/>
            <person name="Meng A."/>
            <person name="Brown T."/>
            <person name="Cohen L."/>
        </authorList>
    </citation>
    <scope>NUCLEOTIDE SEQUENCE</scope>
    <source>
        <strain evidence="1">CCMP1661</strain>
    </source>
</reference>
<dbReference type="InterPro" id="IPR003774">
    <property type="entry name" value="AlgH-like"/>
</dbReference>
<organism evidence="1">
    <name type="scientific">Fibrocapsa japonica</name>
    <dbReference type="NCBI Taxonomy" id="94617"/>
    <lineage>
        <taxon>Eukaryota</taxon>
        <taxon>Sar</taxon>
        <taxon>Stramenopiles</taxon>
        <taxon>Ochrophyta</taxon>
        <taxon>Raphidophyceae</taxon>
        <taxon>Chattonellales</taxon>
        <taxon>Chattonellaceae</taxon>
        <taxon>Fibrocapsa</taxon>
    </lineage>
</organism>
<name>A0A7S2UVX3_9STRA</name>
<protein>
    <submittedName>
        <fullName evidence="1">Uncharacterized protein</fullName>
    </submittedName>
</protein>
<dbReference type="EMBL" id="HBHR01003967">
    <property type="protein sequence ID" value="CAD9859319.1"/>
    <property type="molecule type" value="Transcribed_RNA"/>
</dbReference>